<reference evidence="8 9" key="1">
    <citation type="submission" date="2016-09" db="EMBL/GenBank/DDBJ databases">
        <title>Pseudonocardia autotrophica DSM535, a candidate organism with high potential of specific P450 cytochromes.</title>
        <authorList>
            <person name="Grumaz C."/>
            <person name="Vainshtein Y."/>
            <person name="Kirstahler P."/>
            <person name="Sohn K."/>
        </authorList>
    </citation>
    <scope>NUCLEOTIDE SEQUENCE [LARGE SCALE GENOMIC DNA]</scope>
    <source>
        <strain evidence="8 9">DSM 535</strain>
    </source>
</reference>
<dbReference type="Gene3D" id="2.102.10.10">
    <property type="entry name" value="Rieske [2Fe-2S] iron-sulphur domain"/>
    <property type="match status" value="1"/>
</dbReference>
<keyword evidence="4" id="KW-0411">Iron-sulfur</keyword>
<comment type="function">
    <text evidence="5">May be involved in the formation or repair of [Fe-S] clusters present in iron-sulfur proteins.</text>
</comment>
<dbReference type="InterPro" id="IPR036922">
    <property type="entry name" value="Rieske_2Fe-2S_sf"/>
</dbReference>
<proteinExistence type="predicted"/>
<dbReference type="Pfam" id="PF00355">
    <property type="entry name" value="Rieske"/>
    <property type="match status" value="1"/>
</dbReference>
<dbReference type="GO" id="GO:0016226">
    <property type="term" value="P:iron-sulfur cluster assembly"/>
    <property type="evidence" value="ECO:0007669"/>
    <property type="project" value="InterPro"/>
</dbReference>
<dbReference type="OrthoDB" id="9798220at2"/>
<evidence type="ECO:0000313" key="8">
    <source>
        <dbReference type="EMBL" id="OSY34712.1"/>
    </source>
</evidence>
<sequence length="307" mass="32994">MSMTVADQTASDARPSTDGTSEPTFEDLARRVDDAIAALDKLEPDARGVADELKNAIEAVHRAGLVVVVRRMREDENARAVLFDLVDDPVVHLLLSLHGIIRPDPTTLANRVLTEVRPQLQSHGGNVSLVRIEDGTAYVRLEGACNGCSMSSVTLRNLVETALVEGVPSVTGVEVLPNEPSPTLIPLESLRIGSDPAKEGWVRAAATDEVVEGQLTRLDLTTGSGTDVQVVVVNLEQRLTAYLNECAHEGLPLDDAMIDRSNGTLTCPWHGFCYDATSGECLSAPGAQLEQLPMRVDDGEVWIRVGT</sequence>
<evidence type="ECO:0000259" key="7">
    <source>
        <dbReference type="PROSITE" id="PS51296"/>
    </source>
</evidence>
<feature type="compositionally biased region" description="Polar residues" evidence="6">
    <location>
        <begin position="1"/>
        <end position="11"/>
    </location>
</feature>
<dbReference type="PANTHER" id="PTHR11178:SF51">
    <property type="entry name" value="FE_S BIOGENESIS PROTEIN NFUA"/>
    <property type="match status" value="1"/>
</dbReference>
<dbReference type="PANTHER" id="PTHR11178">
    <property type="entry name" value="IRON-SULFUR CLUSTER SCAFFOLD PROTEIN NFU-RELATED"/>
    <property type="match status" value="1"/>
</dbReference>
<dbReference type="InterPro" id="IPR017941">
    <property type="entry name" value="Rieske_2Fe-2S"/>
</dbReference>
<keyword evidence="2" id="KW-0479">Metal-binding</keyword>
<dbReference type="CDD" id="cd03467">
    <property type="entry name" value="Rieske"/>
    <property type="match status" value="1"/>
</dbReference>
<dbReference type="GO" id="GO:0016705">
    <property type="term" value="F:oxidoreductase activity, acting on paired donors, with incorporation or reduction of molecular oxygen"/>
    <property type="evidence" value="ECO:0007669"/>
    <property type="project" value="UniProtKB-ARBA"/>
</dbReference>
<evidence type="ECO:0000256" key="2">
    <source>
        <dbReference type="ARBA" id="ARBA00022723"/>
    </source>
</evidence>
<dbReference type="SUPFAM" id="SSF50022">
    <property type="entry name" value="ISP domain"/>
    <property type="match status" value="1"/>
</dbReference>
<keyword evidence="3" id="KW-0408">Iron</keyword>
<keyword evidence="1" id="KW-0001">2Fe-2S</keyword>
<dbReference type="InterPro" id="IPR001075">
    <property type="entry name" value="NIF_FeS_clus_asmbl_NifU_C"/>
</dbReference>
<organism evidence="8 9">
    <name type="scientific">Pseudonocardia autotrophica</name>
    <name type="common">Amycolata autotrophica</name>
    <name type="synonym">Nocardia autotrophica</name>
    <dbReference type="NCBI Taxonomy" id="2074"/>
    <lineage>
        <taxon>Bacteria</taxon>
        <taxon>Bacillati</taxon>
        <taxon>Actinomycetota</taxon>
        <taxon>Actinomycetes</taxon>
        <taxon>Pseudonocardiales</taxon>
        <taxon>Pseudonocardiaceae</taxon>
        <taxon>Pseudonocardia</taxon>
    </lineage>
</organism>
<dbReference type="AlphaFoldDB" id="A0A1Y2MHS7"/>
<comment type="caution">
    <text evidence="8">The sequence shown here is derived from an EMBL/GenBank/DDBJ whole genome shotgun (WGS) entry which is preliminary data.</text>
</comment>
<evidence type="ECO:0000256" key="5">
    <source>
        <dbReference type="ARBA" id="ARBA00049958"/>
    </source>
</evidence>
<evidence type="ECO:0000256" key="4">
    <source>
        <dbReference type="ARBA" id="ARBA00023014"/>
    </source>
</evidence>
<evidence type="ECO:0000256" key="3">
    <source>
        <dbReference type="ARBA" id="ARBA00023004"/>
    </source>
</evidence>
<dbReference type="GO" id="GO:0005506">
    <property type="term" value="F:iron ion binding"/>
    <property type="evidence" value="ECO:0007669"/>
    <property type="project" value="InterPro"/>
</dbReference>
<evidence type="ECO:0000256" key="1">
    <source>
        <dbReference type="ARBA" id="ARBA00022714"/>
    </source>
</evidence>
<dbReference type="EMBL" id="MIGB01000069">
    <property type="protein sequence ID" value="OSY34712.1"/>
    <property type="molecule type" value="Genomic_DNA"/>
</dbReference>
<dbReference type="Proteomes" id="UP000194360">
    <property type="component" value="Unassembled WGS sequence"/>
</dbReference>
<name>A0A1Y2MHS7_PSEAH</name>
<dbReference type="GO" id="GO:0004497">
    <property type="term" value="F:monooxygenase activity"/>
    <property type="evidence" value="ECO:0007669"/>
    <property type="project" value="UniProtKB-ARBA"/>
</dbReference>
<dbReference type="Gene3D" id="3.30.300.130">
    <property type="entry name" value="Fe-S cluster assembly (FSCA)"/>
    <property type="match status" value="1"/>
</dbReference>
<protein>
    <submittedName>
        <fullName evidence="8">Fe/S biogenesis protein NfuA</fullName>
    </submittedName>
</protein>
<accession>A0A1Y2MHS7</accession>
<dbReference type="STRING" id="2074.BG845_06600"/>
<dbReference type="InterPro" id="IPR034904">
    <property type="entry name" value="FSCA_dom_sf"/>
</dbReference>
<dbReference type="PROSITE" id="PS51296">
    <property type="entry name" value="RIESKE"/>
    <property type="match status" value="1"/>
</dbReference>
<evidence type="ECO:0000313" key="9">
    <source>
        <dbReference type="Proteomes" id="UP000194360"/>
    </source>
</evidence>
<feature type="domain" description="Rieske" evidence="7">
    <location>
        <begin position="201"/>
        <end position="303"/>
    </location>
</feature>
<keyword evidence="9" id="KW-1185">Reference proteome</keyword>
<gene>
    <name evidence="8" type="primary">nfuA</name>
    <name evidence="8" type="ORF">BG845_06600</name>
</gene>
<feature type="region of interest" description="Disordered" evidence="6">
    <location>
        <begin position="1"/>
        <end position="26"/>
    </location>
</feature>
<dbReference type="SUPFAM" id="SSF117916">
    <property type="entry name" value="Fe-S cluster assembly (FSCA) domain-like"/>
    <property type="match status" value="1"/>
</dbReference>
<dbReference type="GO" id="GO:0051537">
    <property type="term" value="F:2 iron, 2 sulfur cluster binding"/>
    <property type="evidence" value="ECO:0007669"/>
    <property type="project" value="UniProtKB-KW"/>
</dbReference>
<evidence type="ECO:0000256" key="6">
    <source>
        <dbReference type="SAM" id="MobiDB-lite"/>
    </source>
</evidence>
<dbReference type="Pfam" id="PF01106">
    <property type="entry name" value="NifU"/>
    <property type="match status" value="1"/>
</dbReference>